<evidence type="ECO:0000313" key="1">
    <source>
        <dbReference type="EMBL" id="SDO87070.1"/>
    </source>
</evidence>
<name>A0A1H0N3X1_9CLOT</name>
<sequence length="56" mass="6040">MVEISVESVAMIIEGALEGDIRKVKAYAIMIAGNLEYDGEEDAAKVIKDRLDGGEL</sequence>
<dbReference type="EMBL" id="FNJM01000001">
    <property type="protein sequence ID" value="SDO87070.1"/>
    <property type="molecule type" value="Genomic_DNA"/>
</dbReference>
<gene>
    <name evidence="1" type="ORF">SAMN04488529_101669</name>
</gene>
<dbReference type="Proteomes" id="UP000198597">
    <property type="component" value="Unassembled WGS sequence"/>
</dbReference>
<evidence type="ECO:0000313" key="2">
    <source>
        <dbReference type="Proteomes" id="UP000198597"/>
    </source>
</evidence>
<dbReference type="RefSeq" id="WP_175490750.1">
    <property type="nucleotide sequence ID" value="NZ_FNJM01000001.1"/>
</dbReference>
<proteinExistence type="predicted"/>
<accession>A0A1H0N3X1</accession>
<dbReference type="STRING" id="94869.SAMN04488529_101669"/>
<dbReference type="AlphaFoldDB" id="A0A1H0N3X1"/>
<keyword evidence="2" id="KW-1185">Reference proteome</keyword>
<reference evidence="1 2" key="1">
    <citation type="submission" date="2016-10" db="EMBL/GenBank/DDBJ databases">
        <authorList>
            <person name="de Groot N.N."/>
        </authorList>
    </citation>
    <scope>NUCLEOTIDE SEQUENCE [LARGE SCALE GENOMIC DNA]</scope>
    <source>
        <strain evidence="1 2">DSM 12272</strain>
    </source>
</reference>
<organism evidence="1 2">
    <name type="scientific">Clostridium gasigenes</name>
    <dbReference type="NCBI Taxonomy" id="94869"/>
    <lineage>
        <taxon>Bacteria</taxon>
        <taxon>Bacillati</taxon>
        <taxon>Bacillota</taxon>
        <taxon>Clostridia</taxon>
        <taxon>Eubacteriales</taxon>
        <taxon>Clostridiaceae</taxon>
        <taxon>Clostridium</taxon>
    </lineage>
</organism>
<protein>
    <submittedName>
        <fullName evidence="1">Uncharacterized protein</fullName>
    </submittedName>
</protein>